<proteinExistence type="predicted"/>
<feature type="transmembrane region" description="Helical" evidence="1">
    <location>
        <begin position="83"/>
        <end position="105"/>
    </location>
</feature>
<keyword evidence="1" id="KW-1133">Transmembrane helix</keyword>
<keyword evidence="1" id="KW-0812">Transmembrane</keyword>
<name>A0A0E9NE53_SAICN</name>
<dbReference type="InterPro" id="IPR045325">
    <property type="entry name" value="TMEM70/TMEM186/TMEM223"/>
</dbReference>
<keyword evidence="3" id="KW-1185">Reference proteome</keyword>
<evidence type="ECO:0000256" key="1">
    <source>
        <dbReference type="SAM" id="Phobius"/>
    </source>
</evidence>
<protein>
    <submittedName>
        <fullName evidence="2">Uncharacterized protein</fullName>
    </submittedName>
</protein>
<keyword evidence="1" id="KW-0472">Membrane</keyword>
<dbReference type="OMA" id="AFWGNIA"/>
<reference evidence="2 3" key="1">
    <citation type="journal article" date="2011" name="J. Gen. Appl. Microbiol.">
        <title>Draft genome sequencing of the enigmatic yeast Saitoella complicata.</title>
        <authorList>
            <person name="Nishida H."/>
            <person name="Hamamoto M."/>
            <person name="Sugiyama J."/>
        </authorList>
    </citation>
    <scope>NUCLEOTIDE SEQUENCE [LARGE SCALE GENOMIC DNA]</scope>
    <source>
        <strain evidence="2 3">NRRL Y-17804</strain>
    </source>
</reference>
<gene>
    <name evidence="2" type="ORF">G7K_2168-t1</name>
</gene>
<dbReference type="Pfam" id="PF06979">
    <property type="entry name" value="TMEM70"/>
    <property type="match status" value="1"/>
</dbReference>
<dbReference type="AlphaFoldDB" id="A0A0E9NE53"/>
<sequence>MLSAFRLTTLRPWKPLSSSLLSSTARSLRQVSTKIKASPTPPLAPTAGAAAERIPVWQMFSKLKNSTVPTMLYVAPDKKRGAVLCYVAALLQLAFWGNIATWVWFDYAELDPETNKYELSSFEKRAAYATGLGAVGLLVASAFLYFPSRRILTLTVTPNARQVQLQTPRMLPFLTPRVRTYNIQDLYLQEPLWTGVGRNECEVKGTAGMGFAVLWVSRRVGARFQGFLLDREGSFWEADGGAKLVDKLFIANK</sequence>
<evidence type="ECO:0000313" key="2">
    <source>
        <dbReference type="EMBL" id="GAO47976.1"/>
    </source>
</evidence>
<evidence type="ECO:0000313" key="3">
    <source>
        <dbReference type="Proteomes" id="UP000033140"/>
    </source>
</evidence>
<organism evidence="2 3">
    <name type="scientific">Saitoella complicata (strain BCRC 22490 / CBS 7301 / JCM 7358 / NBRC 10748 / NRRL Y-17804)</name>
    <dbReference type="NCBI Taxonomy" id="698492"/>
    <lineage>
        <taxon>Eukaryota</taxon>
        <taxon>Fungi</taxon>
        <taxon>Dikarya</taxon>
        <taxon>Ascomycota</taxon>
        <taxon>Taphrinomycotina</taxon>
        <taxon>Taphrinomycotina incertae sedis</taxon>
        <taxon>Saitoella</taxon>
    </lineage>
</organism>
<comment type="caution">
    <text evidence="2">The sequence shown here is derived from an EMBL/GenBank/DDBJ whole genome shotgun (WGS) entry which is preliminary data.</text>
</comment>
<feature type="transmembrane region" description="Helical" evidence="1">
    <location>
        <begin position="125"/>
        <end position="146"/>
    </location>
</feature>
<accession>A0A0E9NE53</accession>
<reference evidence="2 3" key="2">
    <citation type="journal article" date="2014" name="J. Gen. Appl. Microbiol.">
        <title>The early diverging ascomycetous budding yeast Saitoella complicata has three histone deacetylases belonging to the Clr6, Hos2, and Rpd3 lineages.</title>
        <authorList>
            <person name="Nishida H."/>
            <person name="Matsumoto T."/>
            <person name="Kondo S."/>
            <person name="Hamamoto M."/>
            <person name="Yoshikawa H."/>
        </authorList>
    </citation>
    <scope>NUCLEOTIDE SEQUENCE [LARGE SCALE GENOMIC DNA]</scope>
    <source>
        <strain evidence="2 3">NRRL Y-17804</strain>
    </source>
</reference>
<reference evidence="2 3" key="3">
    <citation type="journal article" date="2015" name="Genome Announc.">
        <title>Draft Genome Sequence of the Archiascomycetous Yeast Saitoella complicata.</title>
        <authorList>
            <person name="Yamauchi K."/>
            <person name="Kondo S."/>
            <person name="Hamamoto M."/>
            <person name="Takahashi Y."/>
            <person name="Ogura Y."/>
            <person name="Hayashi T."/>
            <person name="Nishida H."/>
        </authorList>
    </citation>
    <scope>NUCLEOTIDE SEQUENCE [LARGE SCALE GENOMIC DNA]</scope>
    <source>
        <strain evidence="2 3">NRRL Y-17804</strain>
    </source>
</reference>
<dbReference type="Proteomes" id="UP000033140">
    <property type="component" value="Unassembled WGS sequence"/>
</dbReference>
<dbReference type="EMBL" id="BACD03000012">
    <property type="protein sequence ID" value="GAO47976.1"/>
    <property type="molecule type" value="Genomic_DNA"/>
</dbReference>